<proteinExistence type="predicted"/>
<comment type="caution">
    <text evidence="3">The sequence shown here is derived from an EMBL/GenBank/DDBJ whole genome shotgun (WGS) entry which is preliminary data.</text>
</comment>
<keyword evidence="4" id="KW-1185">Reference proteome</keyword>
<dbReference type="InterPro" id="IPR013630">
    <property type="entry name" value="Methyltransf_Zn-bd_dom_put"/>
</dbReference>
<dbReference type="InterPro" id="IPR038576">
    <property type="entry name" value="Methyltransf_Zn-bd_dom_put_sf"/>
</dbReference>
<dbReference type="Gene3D" id="3.40.50.720">
    <property type="entry name" value="NAD(P)-binding Rossmann-like Domain"/>
    <property type="match status" value="1"/>
</dbReference>
<evidence type="ECO:0000259" key="1">
    <source>
        <dbReference type="Pfam" id="PF08421"/>
    </source>
</evidence>
<dbReference type="PANTHER" id="PTHR43861:SF5">
    <property type="entry name" value="BLL5978 PROTEIN"/>
    <property type="match status" value="1"/>
</dbReference>
<keyword evidence="3" id="KW-0808">Transferase</keyword>
<accession>A0ABT2LQX1</accession>
<sequence>MALLTCCRACLARDPYLFLPMGDHPPANGFVRPQEIEGDQPAYPLNSQICLECGLIQVADQVPEGFFEHYLYVPSSATRMHSHFADLAEVLKQEAGSGLIVDIGCNDGLLLSTCNGLGCTTVGVDPAANLAEIARSRGVDVEVGYFSEAAAHRLADTHGPAKVIVTTNTFNHIGDLHDFMNGIACWLATDGVFVIEVPWAKDLLEKNEFDTIYHEHVSEFSLLSLVKLGAFFDLTVVDVHRLGVHGGSMRVFLKRSAAATAIKRIVKEMLTEERDAGVLSMQTYRAFSSRIEEIQDDLTTRLAEMKDQGLRIAGYGAPAKGNTLLNFFKIGPETLDYLVDRNPLKQGLYSPGMKIPIRPPETLEEDRPDILLVLAWNFFDEIQQQQSAFLARGGQFLVPLPTPVLIPEKVSTRSKPVAQAISGM</sequence>
<keyword evidence="3" id="KW-0489">Methyltransferase</keyword>
<dbReference type="InterPro" id="IPR029063">
    <property type="entry name" value="SAM-dependent_MTases_sf"/>
</dbReference>
<reference evidence="3 4" key="1">
    <citation type="submission" date="2022-09" db="EMBL/GenBank/DDBJ databases">
        <title>Chelativorans salina sp. nov., a novel slightly halophilic bacterium isolated from a saline lake sediment enrichment.</title>
        <authorList>
            <person name="Gao L."/>
            <person name="Fang B.-Z."/>
            <person name="Li W.-J."/>
        </authorList>
    </citation>
    <scope>NUCLEOTIDE SEQUENCE [LARGE SCALE GENOMIC DNA]</scope>
    <source>
        <strain evidence="3 4">EGI FJ00035</strain>
    </source>
</reference>
<evidence type="ECO:0000313" key="3">
    <source>
        <dbReference type="EMBL" id="MCT7376943.1"/>
    </source>
</evidence>
<name>A0ABT2LQX1_9HYPH</name>
<dbReference type="RefSeq" id="WP_260905195.1">
    <property type="nucleotide sequence ID" value="NZ_JAOCZP010000005.1"/>
</dbReference>
<dbReference type="Pfam" id="PF13489">
    <property type="entry name" value="Methyltransf_23"/>
    <property type="match status" value="1"/>
</dbReference>
<evidence type="ECO:0000313" key="4">
    <source>
        <dbReference type="Proteomes" id="UP001320831"/>
    </source>
</evidence>
<dbReference type="Gene3D" id="6.20.50.110">
    <property type="entry name" value="Methyltransferase, zinc-binding domain"/>
    <property type="match status" value="1"/>
</dbReference>
<gene>
    <name evidence="3" type="ORF">N5A92_18105</name>
</gene>
<dbReference type="Gene3D" id="3.40.50.150">
    <property type="entry name" value="Vaccinia Virus protein VP39"/>
    <property type="match status" value="1"/>
</dbReference>
<dbReference type="GO" id="GO:0008168">
    <property type="term" value="F:methyltransferase activity"/>
    <property type="evidence" value="ECO:0007669"/>
    <property type="project" value="UniProtKB-KW"/>
</dbReference>
<dbReference type="Gene3D" id="6.10.250.3100">
    <property type="match status" value="1"/>
</dbReference>
<dbReference type="SUPFAM" id="SSF53335">
    <property type="entry name" value="S-adenosyl-L-methionine-dependent methyltransferases"/>
    <property type="match status" value="1"/>
</dbReference>
<dbReference type="PANTHER" id="PTHR43861">
    <property type="entry name" value="TRANS-ACONITATE 2-METHYLTRANSFERASE-RELATED"/>
    <property type="match status" value="1"/>
</dbReference>
<dbReference type="Pfam" id="PF08484">
    <property type="entry name" value="Methyltransf_14"/>
    <property type="match status" value="1"/>
</dbReference>
<dbReference type="InterPro" id="IPR013691">
    <property type="entry name" value="MeTrfase_14"/>
</dbReference>
<dbReference type="EMBL" id="JAOCZP010000005">
    <property type="protein sequence ID" value="MCT7376943.1"/>
    <property type="molecule type" value="Genomic_DNA"/>
</dbReference>
<dbReference type="Pfam" id="PF08421">
    <property type="entry name" value="Methyltransf_13"/>
    <property type="match status" value="1"/>
</dbReference>
<organism evidence="3 4">
    <name type="scientific">Chelativorans salis</name>
    <dbReference type="NCBI Taxonomy" id="2978478"/>
    <lineage>
        <taxon>Bacteria</taxon>
        <taxon>Pseudomonadati</taxon>
        <taxon>Pseudomonadota</taxon>
        <taxon>Alphaproteobacteria</taxon>
        <taxon>Hyphomicrobiales</taxon>
        <taxon>Phyllobacteriaceae</taxon>
        <taxon>Chelativorans</taxon>
    </lineage>
</organism>
<protein>
    <submittedName>
        <fullName evidence="3">Class I SAM-dependent methyltransferase</fullName>
    </submittedName>
</protein>
<evidence type="ECO:0000259" key="2">
    <source>
        <dbReference type="Pfam" id="PF08484"/>
    </source>
</evidence>
<dbReference type="Proteomes" id="UP001320831">
    <property type="component" value="Unassembled WGS sequence"/>
</dbReference>
<feature type="domain" description="C-methyltransferase" evidence="2">
    <location>
        <begin position="244"/>
        <end position="401"/>
    </location>
</feature>
<feature type="domain" description="Methyltransferase putative zinc binding" evidence="1">
    <location>
        <begin position="7"/>
        <end position="63"/>
    </location>
</feature>
<dbReference type="GO" id="GO:0032259">
    <property type="term" value="P:methylation"/>
    <property type="evidence" value="ECO:0007669"/>
    <property type="project" value="UniProtKB-KW"/>
</dbReference>